<evidence type="ECO:0000256" key="3">
    <source>
        <dbReference type="ARBA" id="ARBA00022534"/>
    </source>
</evidence>
<dbReference type="Gene3D" id="3.40.30.10">
    <property type="entry name" value="Glutaredoxin"/>
    <property type="match status" value="1"/>
</dbReference>
<dbReference type="AlphaFoldDB" id="A0A3M6TN02"/>
<dbReference type="PIRSF" id="PIRSF001330">
    <property type="entry name" value="IOD"/>
    <property type="match status" value="1"/>
</dbReference>
<dbReference type="PANTHER" id="PTHR11781:SF24">
    <property type="entry name" value="IODOTHYRONINE DEIODINASE"/>
    <property type="match status" value="1"/>
</dbReference>
<evidence type="ECO:0000256" key="9">
    <source>
        <dbReference type="SAM" id="Phobius"/>
    </source>
</evidence>
<dbReference type="InterPro" id="IPR036249">
    <property type="entry name" value="Thioredoxin-like_sf"/>
</dbReference>
<dbReference type="GO" id="GO:0042446">
    <property type="term" value="P:hormone biosynthetic process"/>
    <property type="evidence" value="ECO:0007669"/>
    <property type="project" value="UniProtKB-KW"/>
</dbReference>
<evidence type="ECO:0000313" key="11">
    <source>
        <dbReference type="EMBL" id="RMX42688.1"/>
    </source>
</evidence>
<proteinExistence type="inferred from homology"/>
<dbReference type="PROSITE" id="PS01205">
    <property type="entry name" value="T4_DEIODINASE"/>
    <property type="match status" value="1"/>
</dbReference>
<dbReference type="Pfam" id="PF00837">
    <property type="entry name" value="T4_deiodinase"/>
    <property type="match status" value="1"/>
</dbReference>
<keyword evidence="9" id="KW-1133">Transmembrane helix</keyword>
<evidence type="ECO:0000256" key="6">
    <source>
        <dbReference type="ARBA" id="ARBA00023136"/>
    </source>
</evidence>
<comment type="subcellular location">
    <subcellularLocation>
        <location evidence="1">Membrane</location>
    </subcellularLocation>
</comment>
<keyword evidence="3 8" id="KW-0893">Thyroid hormones biosynthesis</keyword>
<accession>A0A3M6TN02</accession>
<dbReference type="InterPro" id="IPR008261">
    <property type="entry name" value="Iodothyronine_deiodinase_AS"/>
</dbReference>
<comment type="function">
    <text evidence="8">Responsible for the deiodination of T4 (3,5,3',5'-tetraiodothyronine).</text>
</comment>
<keyword evidence="6 9" id="KW-0472">Membrane</keyword>
<evidence type="ECO:0000256" key="8">
    <source>
        <dbReference type="RuleBase" id="RU000676"/>
    </source>
</evidence>
<evidence type="ECO:0000256" key="4">
    <source>
        <dbReference type="ARBA" id="ARBA00022933"/>
    </source>
</evidence>
<dbReference type="InterPro" id="IPR013766">
    <property type="entry name" value="Thioredoxin_domain"/>
</dbReference>
<feature type="domain" description="Thioredoxin" evidence="10">
    <location>
        <begin position="80"/>
        <end position="244"/>
    </location>
</feature>
<evidence type="ECO:0000256" key="7">
    <source>
        <dbReference type="PROSITE-ProRule" id="PRU10107"/>
    </source>
</evidence>
<dbReference type="InterPro" id="IPR000643">
    <property type="entry name" value="Iodothyronine_deiodinase"/>
</dbReference>
<dbReference type="GO" id="GO:0004800">
    <property type="term" value="F:thyroxine 5'-deiodinase activity"/>
    <property type="evidence" value="ECO:0007669"/>
    <property type="project" value="InterPro"/>
</dbReference>
<reference evidence="11 12" key="1">
    <citation type="journal article" date="2018" name="Sci. Rep.">
        <title>Comparative analysis of the Pocillopora damicornis genome highlights role of immune system in coral evolution.</title>
        <authorList>
            <person name="Cunning R."/>
            <person name="Bay R.A."/>
            <person name="Gillette P."/>
            <person name="Baker A.C."/>
            <person name="Traylor-Knowles N."/>
        </authorList>
    </citation>
    <scope>NUCLEOTIDE SEQUENCE [LARGE SCALE GENOMIC DNA]</scope>
    <source>
        <strain evidence="11">RSMAS</strain>
        <tissue evidence="11">Whole animal</tissue>
    </source>
</reference>
<dbReference type="EMBL" id="RCHS01003313">
    <property type="protein sequence ID" value="RMX42688.1"/>
    <property type="molecule type" value="Genomic_DNA"/>
</dbReference>
<evidence type="ECO:0000256" key="2">
    <source>
        <dbReference type="ARBA" id="ARBA00010153"/>
    </source>
</evidence>
<dbReference type="Proteomes" id="UP000275408">
    <property type="component" value="Unassembled WGS sequence"/>
</dbReference>
<keyword evidence="4 8" id="KW-0712">Selenocysteine</keyword>
<evidence type="ECO:0000313" key="12">
    <source>
        <dbReference type="Proteomes" id="UP000275408"/>
    </source>
</evidence>
<evidence type="ECO:0000256" key="1">
    <source>
        <dbReference type="ARBA" id="ARBA00004370"/>
    </source>
</evidence>
<evidence type="ECO:0000256" key="5">
    <source>
        <dbReference type="ARBA" id="ARBA00023002"/>
    </source>
</evidence>
<dbReference type="SUPFAM" id="SSF52833">
    <property type="entry name" value="Thioredoxin-like"/>
    <property type="match status" value="1"/>
</dbReference>
<organism evidence="11 12">
    <name type="scientific">Pocillopora damicornis</name>
    <name type="common">Cauliflower coral</name>
    <name type="synonym">Millepora damicornis</name>
    <dbReference type="NCBI Taxonomy" id="46731"/>
    <lineage>
        <taxon>Eukaryota</taxon>
        <taxon>Metazoa</taxon>
        <taxon>Cnidaria</taxon>
        <taxon>Anthozoa</taxon>
        <taxon>Hexacorallia</taxon>
        <taxon>Scleractinia</taxon>
        <taxon>Astrocoeniina</taxon>
        <taxon>Pocilloporidae</taxon>
        <taxon>Pocillopora</taxon>
    </lineage>
</organism>
<feature type="active site" evidence="7">
    <location>
        <position position="121"/>
    </location>
</feature>
<comment type="caution">
    <text evidence="11">The sequence shown here is derived from an EMBL/GenBank/DDBJ whole genome shotgun (WGS) entry which is preliminary data.</text>
</comment>
<dbReference type="PROSITE" id="PS51352">
    <property type="entry name" value="THIOREDOXIN_2"/>
    <property type="match status" value="1"/>
</dbReference>
<dbReference type="GO" id="GO:0016020">
    <property type="term" value="C:membrane"/>
    <property type="evidence" value="ECO:0007669"/>
    <property type="project" value="UniProtKB-SubCell"/>
</dbReference>
<dbReference type="GO" id="GO:0042403">
    <property type="term" value="P:thyroid hormone metabolic process"/>
    <property type="evidence" value="ECO:0007669"/>
    <property type="project" value="TreeGrafter"/>
</dbReference>
<comment type="similarity">
    <text evidence="2 8">Belongs to the iodothyronine deiodinase family.</text>
</comment>
<feature type="transmembrane region" description="Helical" evidence="9">
    <location>
        <begin position="12"/>
        <end position="31"/>
    </location>
</feature>
<dbReference type="PANTHER" id="PTHR11781">
    <property type="entry name" value="IODOTHYRONINE DEIODINASE"/>
    <property type="match status" value="1"/>
</dbReference>
<sequence>MFIQIVQVAQVFVAYSMLVLVFSVGSLLKSFPSFRKSIIRAFDMITKVKLPVTSYWDSLFSDQMFQNVWHSVALDMNKKAKQGGDAPNSPVVTLSGNICFPLLEVAKAGRPLVLNFGSCTCPIFMSQLNDFQEMVDQFKDIADFCVVYIEEAHPADGWALKNNYNIRTHRTQAERCKAARELARKIPECPVVVDTMLDTANIAYGALPIRFHIIQDRKVRYEGGPGPMGYNMSVVKTWLEKYRAEK</sequence>
<evidence type="ECO:0000259" key="10">
    <source>
        <dbReference type="PROSITE" id="PS51352"/>
    </source>
</evidence>
<dbReference type="OrthoDB" id="428577at2759"/>
<gene>
    <name evidence="11" type="ORF">pdam_00011850</name>
</gene>
<dbReference type="OMA" id="CSXPPFM"/>
<protein>
    <recommendedName>
        <fullName evidence="8">Iodothyronine deiodinase</fullName>
    </recommendedName>
</protein>
<keyword evidence="5 8" id="KW-0560">Oxidoreductase</keyword>
<keyword evidence="9" id="KW-0812">Transmembrane</keyword>
<keyword evidence="12" id="KW-1185">Reference proteome</keyword>
<name>A0A3M6TN02_POCDA</name>